<proteinExistence type="inferred from homology"/>
<dbReference type="Pfam" id="PF00089">
    <property type="entry name" value="Trypsin"/>
    <property type="match status" value="1"/>
</dbReference>
<evidence type="ECO:0000256" key="1">
    <source>
        <dbReference type="ARBA" id="ARBA00023157"/>
    </source>
</evidence>
<reference evidence="6" key="1">
    <citation type="submission" date="2025-08" db="UniProtKB">
        <authorList>
            <consortium name="RefSeq"/>
        </authorList>
    </citation>
    <scope>IDENTIFICATION</scope>
</reference>
<dbReference type="InterPro" id="IPR051487">
    <property type="entry name" value="Ser/Thr_Proteases_Immune/Dev"/>
</dbReference>
<dbReference type="Proteomes" id="UP000695007">
    <property type="component" value="Unplaced"/>
</dbReference>
<comment type="similarity">
    <text evidence="2">Belongs to the peptidase S1 family. CLIP subfamily.</text>
</comment>
<name>A0AAJ6YNJ0_9HYME</name>
<evidence type="ECO:0000313" key="5">
    <source>
        <dbReference type="Proteomes" id="UP000695007"/>
    </source>
</evidence>
<organism evidence="5 6">
    <name type="scientific">Ceratosolen solmsi marchali</name>
    <dbReference type="NCBI Taxonomy" id="326594"/>
    <lineage>
        <taxon>Eukaryota</taxon>
        <taxon>Metazoa</taxon>
        <taxon>Ecdysozoa</taxon>
        <taxon>Arthropoda</taxon>
        <taxon>Hexapoda</taxon>
        <taxon>Insecta</taxon>
        <taxon>Pterygota</taxon>
        <taxon>Neoptera</taxon>
        <taxon>Endopterygota</taxon>
        <taxon>Hymenoptera</taxon>
        <taxon>Apocrita</taxon>
        <taxon>Proctotrupomorpha</taxon>
        <taxon>Chalcidoidea</taxon>
        <taxon>Agaonidae</taxon>
        <taxon>Agaoninae</taxon>
        <taxon>Ceratosolen</taxon>
    </lineage>
</organism>
<protein>
    <submittedName>
        <fullName evidence="6">Uncharacterized protein LOC105364985</fullName>
    </submittedName>
</protein>
<feature type="signal peptide" evidence="3">
    <location>
        <begin position="1"/>
        <end position="24"/>
    </location>
</feature>
<dbReference type="PROSITE" id="PS50240">
    <property type="entry name" value="TRYPSIN_DOM"/>
    <property type="match status" value="1"/>
</dbReference>
<sequence length="267" mass="30327">MKLLILHVLIHFVIFGGKYYSTSANPLTGERIKLLTKNEFSSAACLLRKTNDNLLTIFCTATFFTTSDLVTTASCLQLFETEGFYVQAGSHDVRLGESYEPTWWITFDQYIVKYNKTKLHDHNDIGVIKLPFSARFVTPSPLSQLSPSQLIGKKVKVIGCTPCYSNPSEPLTIKKKAHVNILSNEECLAKAMKIREQNWCIPEYVLCTRNKPHAIMDDPDHGGPLILNGELLAITLGLMFFEESTEDKKKINLHLSIHDYREFFKFS</sequence>
<dbReference type="Gene3D" id="2.40.10.10">
    <property type="entry name" value="Trypsin-like serine proteases"/>
    <property type="match status" value="1"/>
</dbReference>
<keyword evidence="1" id="KW-1015">Disulfide bond</keyword>
<accession>A0AAJ6YNJ0</accession>
<dbReference type="SUPFAM" id="SSF50494">
    <property type="entry name" value="Trypsin-like serine proteases"/>
    <property type="match status" value="1"/>
</dbReference>
<dbReference type="InterPro" id="IPR009003">
    <property type="entry name" value="Peptidase_S1_PA"/>
</dbReference>
<dbReference type="AlphaFoldDB" id="A0AAJ6YNJ0"/>
<keyword evidence="3" id="KW-0732">Signal</keyword>
<evidence type="ECO:0000256" key="2">
    <source>
        <dbReference type="ARBA" id="ARBA00024195"/>
    </source>
</evidence>
<dbReference type="GO" id="GO:0004252">
    <property type="term" value="F:serine-type endopeptidase activity"/>
    <property type="evidence" value="ECO:0007669"/>
    <property type="project" value="InterPro"/>
</dbReference>
<feature type="chain" id="PRO_5042597831" evidence="3">
    <location>
        <begin position="25"/>
        <end position="267"/>
    </location>
</feature>
<evidence type="ECO:0000256" key="3">
    <source>
        <dbReference type="SAM" id="SignalP"/>
    </source>
</evidence>
<dbReference type="GO" id="GO:0006508">
    <property type="term" value="P:proteolysis"/>
    <property type="evidence" value="ECO:0007669"/>
    <property type="project" value="InterPro"/>
</dbReference>
<dbReference type="InterPro" id="IPR043504">
    <property type="entry name" value="Peptidase_S1_PA_chymotrypsin"/>
</dbReference>
<feature type="domain" description="Peptidase S1" evidence="4">
    <location>
        <begin position="14"/>
        <end position="267"/>
    </location>
</feature>
<evidence type="ECO:0000259" key="4">
    <source>
        <dbReference type="PROSITE" id="PS50240"/>
    </source>
</evidence>
<dbReference type="RefSeq" id="XP_011501333.1">
    <property type="nucleotide sequence ID" value="XM_011503031.1"/>
</dbReference>
<dbReference type="PANTHER" id="PTHR24256">
    <property type="entry name" value="TRYPTASE-RELATED"/>
    <property type="match status" value="1"/>
</dbReference>
<dbReference type="GeneID" id="105364985"/>
<keyword evidence="5" id="KW-1185">Reference proteome</keyword>
<dbReference type="KEGG" id="csol:105364985"/>
<evidence type="ECO:0000313" key="6">
    <source>
        <dbReference type="RefSeq" id="XP_011501333.1"/>
    </source>
</evidence>
<gene>
    <name evidence="6" type="primary">LOC105364985</name>
</gene>
<dbReference type="InterPro" id="IPR001254">
    <property type="entry name" value="Trypsin_dom"/>
</dbReference>